<organism evidence="10 11">
    <name type="scientific">Dehalobacter restrictus</name>
    <dbReference type="NCBI Taxonomy" id="55583"/>
    <lineage>
        <taxon>Bacteria</taxon>
        <taxon>Bacillati</taxon>
        <taxon>Bacillota</taxon>
        <taxon>Clostridia</taxon>
        <taxon>Eubacteriales</taxon>
        <taxon>Desulfitobacteriaceae</taxon>
        <taxon>Dehalobacter</taxon>
    </lineage>
</organism>
<gene>
    <name evidence="7" type="primary">cbiA</name>
    <name evidence="10" type="ORF">GQ588_08435</name>
</gene>
<dbReference type="EMBL" id="CP046996">
    <property type="protein sequence ID" value="QHA00658.1"/>
    <property type="molecule type" value="Genomic_DNA"/>
</dbReference>
<evidence type="ECO:0000256" key="4">
    <source>
        <dbReference type="ARBA" id="ARBA00022840"/>
    </source>
</evidence>
<dbReference type="EC" id="6.3.5.11" evidence="7"/>
<evidence type="ECO:0000313" key="10">
    <source>
        <dbReference type="EMBL" id="QHA00658.1"/>
    </source>
</evidence>
<feature type="domain" description="CobQ/CobB/MinD/ParA nucleotide binding" evidence="8">
    <location>
        <begin position="8"/>
        <end position="188"/>
    </location>
</feature>
<dbReference type="Gene3D" id="3.40.50.300">
    <property type="entry name" value="P-loop containing nucleotide triphosphate hydrolases"/>
    <property type="match status" value="1"/>
</dbReference>
<comment type="domain">
    <text evidence="7">Comprises of two domains. The C-terminal domain contains the binding site for glutamine and catalyzes the hydrolysis of this substrate to glutamate and ammonia. The N-terminal domain is anticipated to bind ATP and cobyrinate and catalyzes the ultimate synthesis of the diamide product. The ammonia produced via the glutaminase domain is probably translocated to the adjacent domain via a molecular tunnel, where it reacts with an activated intermediate.</text>
</comment>
<dbReference type="InterPro" id="IPR002586">
    <property type="entry name" value="CobQ/CobB/MinD/ParA_Nub-bd_dom"/>
</dbReference>
<keyword evidence="7" id="KW-0169">Cobalamin biosynthesis</keyword>
<keyword evidence="6 7" id="KW-0315">Glutamine amidotransferase</keyword>
<dbReference type="InterPro" id="IPR011698">
    <property type="entry name" value="GATase_3"/>
</dbReference>
<dbReference type="RefSeq" id="WP_068883435.1">
    <property type="nucleotide sequence ID" value="NZ_CP046996.1"/>
</dbReference>
<dbReference type="CDD" id="cd03130">
    <property type="entry name" value="GATase1_CobB"/>
    <property type="match status" value="1"/>
</dbReference>
<dbReference type="Pfam" id="PF07685">
    <property type="entry name" value="GATase_3"/>
    <property type="match status" value="1"/>
</dbReference>
<feature type="domain" description="CobB/CobQ-like glutamine amidotransferase" evidence="9">
    <location>
        <begin position="248"/>
        <end position="435"/>
    </location>
</feature>
<dbReference type="Pfam" id="PF01656">
    <property type="entry name" value="CbiA"/>
    <property type="match status" value="1"/>
</dbReference>
<sequence length="456" mass="49711">MKAVIPRIMFAAAGSSSGKTTITCAVLQALLEQGVNPAAFKCGPDYIDPMFHTEVIGTKSRNLDLFMLSEEVCRYLLVKNSEQSQIAVLEGVMGYYDGLGIGSTVASSYHLAAVTQTPVILIANCAGSAISIAALIQGFCHFRPDNGIKGVILNNLTPSLYPQYKEMIEKETDIQVVGYFPKLKECALESRHLGLITASEVEDLQQKMKLLAIQARESIDLKQLLRIAGGAAEIDYHEAGIERISAVKVAVARDKAFCFYYQDSLDLLETLGAELQYFSPLDDQAVPECDGLILGGGYPELYTGQLASNTSMLASIRHVLSNNTPCIAECGGFMYLLERIADKDGKPYPMAGHLEGDAVLTDKLNRFGYISLTAQKDNLLCDKGGKINAHEFHYSDSTANGSSFTAVNSSGSKTWDCIHADENLVAGYPHLHLWGNPEFARSFIRKCRSFQTARMG</sequence>
<dbReference type="HAMAP" id="MF_00027">
    <property type="entry name" value="CobB_CbiA"/>
    <property type="match status" value="1"/>
</dbReference>
<dbReference type="PANTHER" id="PTHR43873:SF1">
    <property type="entry name" value="COBYRINATE A,C-DIAMIDE SYNTHASE"/>
    <property type="match status" value="1"/>
</dbReference>
<accession>A0A857DJ70</accession>
<dbReference type="PANTHER" id="PTHR43873">
    <property type="entry name" value="COBYRINATE A,C-DIAMIDE SYNTHASE"/>
    <property type="match status" value="1"/>
</dbReference>
<dbReference type="GO" id="GO:0042242">
    <property type="term" value="F:cobyrinic acid a,c-diamide synthase activity"/>
    <property type="evidence" value="ECO:0007669"/>
    <property type="project" value="UniProtKB-UniRule"/>
</dbReference>
<comment type="cofactor">
    <cofactor evidence="1 7">
        <name>Mg(2+)</name>
        <dbReference type="ChEBI" id="CHEBI:18420"/>
    </cofactor>
</comment>
<keyword evidence="5 7" id="KW-0460">Magnesium</keyword>
<dbReference type="PROSITE" id="PS51274">
    <property type="entry name" value="GATASE_COBBQ"/>
    <property type="match status" value="1"/>
</dbReference>
<evidence type="ECO:0000259" key="8">
    <source>
        <dbReference type="Pfam" id="PF01656"/>
    </source>
</evidence>
<dbReference type="GO" id="GO:0005524">
    <property type="term" value="F:ATP binding"/>
    <property type="evidence" value="ECO:0007669"/>
    <property type="project" value="UniProtKB-UniRule"/>
</dbReference>
<dbReference type="NCBIfam" id="TIGR00379">
    <property type="entry name" value="cobB"/>
    <property type="match status" value="1"/>
</dbReference>
<evidence type="ECO:0000256" key="2">
    <source>
        <dbReference type="ARBA" id="ARBA00022598"/>
    </source>
</evidence>
<evidence type="ECO:0000256" key="3">
    <source>
        <dbReference type="ARBA" id="ARBA00022741"/>
    </source>
</evidence>
<proteinExistence type="inferred from homology"/>
<feature type="site" description="Increases nucleophilicity of active site Cys" evidence="7">
    <location>
        <position position="430"/>
    </location>
</feature>
<dbReference type="AlphaFoldDB" id="A0A857DJ70"/>
<evidence type="ECO:0000259" key="9">
    <source>
        <dbReference type="Pfam" id="PF07685"/>
    </source>
</evidence>
<keyword evidence="2 7" id="KW-0436">Ligase</keyword>
<dbReference type="SUPFAM" id="SSF52540">
    <property type="entry name" value="P-loop containing nucleoside triphosphate hydrolases"/>
    <property type="match status" value="1"/>
</dbReference>
<name>A0A857DJ70_9FIRM</name>
<dbReference type="InterPro" id="IPR004484">
    <property type="entry name" value="CbiA/CobB_synth"/>
</dbReference>
<dbReference type="UniPathway" id="UPA00148">
    <property type="reaction ID" value="UER00231"/>
</dbReference>
<comment type="function">
    <text evidence="7">Catalyzes the ATP-dependent amidation of the two carboxylate groups at positions a and c of cobyrinate, using either L-glutamine or ammonia as the nitrogen source.</text>
</comment>
<reference evidence="10 11" key="1">
    <citation type="submission" date="2019-12" db="EMBL/GenBank/DDBJ databases">
        <title>Sequence classification of anaerobic respiratory reductive dehalogenases: First we see many, then we see few.</title>
        <authorList>
            <person name="Molenda O."/>
            <person name="Puentes Jacome L.A."/>
            <person name="Cao X."/>
            <person name="Nesbo C.L."/>
            <person name="Tang S."/>
            <person name="Morson N."/>
            <person name="Patron J."/>
            <person name="Lomheim L."/>
            <person name="Wishart D.S."/>
            <person name="Edwards E.A."/>
        </authorList>
    </citation>
    <scope>NUCLEOTIDE SEQUENCE [LARGE SCALE GENOMIC DNA]</scope>
    <source>
        <strain evidence="10 11">12DCA</strain>
    </source>
</reference>
<protein>
    <recommendedName>
        <fullName evidence="7">Cobyrinate a,c-diamide synthase</fullName>
        <ecNumber evidence="7">6.3.5.11</ecNumber>
    </recommendedName>
    <alternativeName>
        <fullName evidence="7">Cobyrinic acid a,c-diamide synthetase</fullName>
    </alternativeName>
</protein>
<comment type="catalytic activity">
    <reaction evidence="7">
        <text>cob(II)yrinate + 2 L-glutamine + 2 ATP + 2 H2O = cob(II)yrinate a,c diamide + 2 L-glutamate + 2 ADP + 2 phosphate + 2 H(+)</text>
        <dbReference type="Rhea" id="RHEA:26289"/>
        <dbReference type="ChEBI" id="CHEBI:15377"/>
        <dbReference type="ChEBI" id="CHEBI:15378"/>
        <dbReference type="ChEBI" id="CHEBI:29985"/>
        <dbReference type="ChEBI" id="CHEBI:30616"/>
        <dbReference type="ChEBI" id="CHEBI:43474"/>
        <dbReference type="ChEBI" id="CHEBI:58359"/>
        <dbReference type="ChEBI" id="CHEBI:58537"/>
        <dbReference type="ChEBI" id="CHEBI:58894"/>
        <dbReference type="ChEBI" id="CHEBI:456216"/>
        <dbReference type="EC" id="6.3.5.11"/>
    </reaction>
</comment>
<evidence type="ECO:0000256" key="6">
    <source>
        <dbReference type="ARBA" id="ARBA00022962"/>
    </source>
</evidence>
<comment type="miscellaneous">
    <text evidence="7">The a and c carboxylates of cobyrinate are activated for nucleophilic attack via formation of a phosphorylated intermediate by ATP. CbiA catalyzes first the amidation of the c-carboxylate, and then that of the a-carboxylate.</text>
</comment>
<dbReference type="InterPro" id="IPR027417">
    <property type="entry name" value="P-loop_NTPase"/>
</dbReference>
<evidence type="ECO:0000256" key="7">
    <source>
        <dbReference type="HAMAP-Rule" id="MF_00027"/>
    </source>
</evidence>
<dbReference type="SUPFAM" id="SSF52317">
    <property type="entry name" value="Class I glutamine amidotransferase-like"/>
    <property type="match status" value="1"/>
</dbReference>
<dbReference type="Gene3D" id="3.40.50.880">
    <property type="match status" value="1"/>
</dbReference>
<dbReference type="Proteomes" id="UP000430508">
    <property type="component" value="Chromosome"/>
</dbReference>
<keyword evidence="3 7" id="KW-0547">Nucleotide-binding</keyword>
<evidence type="ECO:0000256" key="1">
    <source>
        <dbReference type="ARBA" id="ARBA00001946"/>
    </source>
</evidence>
<evidence type="ECO:0000256" key="5">
    <source>
        <dbReference type="ARBA" id="ARBA00022842"/>
    </source>
</evidence>
<comment type="similarity">
    <text evidence="7">Belongs to the CobB/CbiA family.</text>
</comment>
<evidence type="ECO:0000313" key="11">
    <source>
        <dbReference type="Proteomes" id="UP000430508"/>
    </source>
</evidence>
<dbReference type="NCBIfam" id="NF002204">
    <property type="entry name" value="PRK01077.1"/>
    <property type="match status" value="1"/>
</dbReference>
<dbReference type="GO" id="GO:0009236">
    <property type="term" value="P:cobalamin biosynthetic process"/>
    <property type="evidence" value="ECO:0007669"/>
    <property type="project" value="UniProtKB-UniRule"/>
</dbReference>
<feature type="active site" description="Nucleophile" evidence="7">
    <location>
        <position position="330"/>
    </location>
</feature>
<comment type="pathway">
    <text evidence="7">Cofactor biosynthesis; adenosylcobalamin biosynthesis; cob(II)yrinate a,c-diamide from sirohydrochlorin (anaerobic route): step 10/10.</text>
</comment>
<keyword evidence="4 7" id="KW-0067">ATP-binding</keyword>
<dbReference type="InterPro" id="IPR029062">
    <property type="entry name" value="Class_I_gatase-like"/>
</dbReference>